<feature type="transmembrane region" description="Helical" evidence="1">
    <location>
        <begin position="38"/>
        <end position="56"/>
    </location>
</feature>
<gene>
    <name evidence="2" type="ORF">EQG49_07700</name>
</gene>
<evidence type="ECO:0000256" key="1">
    <source>
        <dbReference type="SAM" id="Phobius"/>
    </source>
</evidence>
<protein>
    <submittedName>
        <fullName evidence="2">DUF1361 domain-containing protein</fullName>
    </submittedName>
</protein>
<proteinExistence type="predicted"/>
<feature type="transmembrane region" description="Helical" evidence="1">
    <location>
        <begin position="15"/>
        <end position="32"/>
    </location>
</feature>
<dbReference type="Pfam" id="PF07099">
    <property type="entry name" value="DUF1361"/>
    <property type="match status" value="1"/>
</dbReference>
<name>A0A4P6YUE1_9LACO</name>
<reference evidence="3" key="1">
    <citation type="submission" date="2019-03" db="EMBL/GenBank/DDBJ databases">
        <title>Weissella sp. 26KH-42 Genome sequencing.</title>
        <authorList>
            <person name="Heo J."/>
            <person name="Kim S.-J."/>
            <person name="Kim J.-S."/>
            <person name="Hong S.-B."/>
            <person name="Kwon S.-W."/>
        </authorList>
    </citation>
    <scope>NUCLEOTIDE SEQUENCE [LARGE SCALE GENOMIC DNA]</scope>
    <source>
        <strain evidence="3">26KH-42</strain>
    </source>
</reference>
<sequence length="210" mass="23643">MEEIVVNKIDNKKNIIVIHILVACFIAFIFLSKNRFEFLIVNIILALIPFDWSLVIKNVKNKLVVGISLVAWLIFYPNTMYMITDFSHLSSIGTGLMTASQYFHYSILAVGIFMGVLFGLSSATLVYERFIGKDGLIPQASFYAVLSIISSAAIYMGRFARLNSIDLITNFQVTLATMRNAVGHDFYVFVLCFAALQLVLMLVFQISKKL</sequence>
<accession>A0A4P6YUE1</accession>
<evidence type="ECO:0000313" key="3">
    <source>
        <dbReference type="Proteomes" id="UP000292886"/>
    </source>
</evidence>
<keyword evidence="1" id="KW-0812">Transmembrane</keyword>
<dbReference type="InterPro" id="IPR009793">
    <property type="entry name" value="DUF1361"/>
</dbReference>
<feature type="transmembrane region" description="Helical" evidence="1">
    <location>
        <begin position="103"/>
        <end position="128"/>
    </location>
</feature>
<dbReference type="OrthoDB" id="4540541at2"/>
<dbReference type="AlphaFoldDB" id="A0A4P6YUE1"/>
<feature type="transmembrane region" description="Helical" evidence="1">
    <location>
        <begin position="186"/>
        <end position="204"/>
    </location>
</feature>
<dbReference type="Proteomes" id="UP000292886">
    <property type="component" value="Chromosome"/>
</dbReference>
<feature type="transmembrane region" description="Helical" evidence="1">
    <location>
        <begin position="63"/>
        <end position="83"/>
    </location>
</feature>
<evidence type="ECO:0000313" key="2">
    <source>
        <dbReference type="EMBL" id="QBO36352.1"/>
    </source>
</evidence>
<organism evidence="2 3">
    <name type="scientific">Periweissella cryptocerci</name>
    <dbReference type="NCBI Taxonomy" id="2506420"/>
    <lineage>
        <taxon>Bacteria</taxon>
        <taxon>Bacillati</taxon>
        <taxon>Bacillota</taxon>
        <taxon>Bacilli</taxon>
        <taxon>Lactobacillales</taxon>
        <taxon>Lactobacillaceae</taxon>
        <taxon>Periweissella</taxon>
    </lineage>
</organism>
<keyword evidence="1" id="KW-1133">Transmembrane helix</keyword>
<keyword evidence="3" id="KW-1185">Reference proteome</keyword>
<dbReference type="KEGG" id="wei:EQG49_07700"/>
<feature type="transmembrane region" description="Helical" evidence="1">
    <location>
        <begin position="140"/>
        <end position="157"/>
    </location>
</feature>
<keyword evidence="1" id="KW-0472">Membrane</keyword>
<dbReference type="EMBL" id="CP037940">
    <property type="protein sequence ID" value="QBO36352.1"/>
    <property type="molecule type" value="Genomic_DNA"/>
</dbReference>